<comment type="caution">
    <text evidence="1">The sequence shown here is derived from an EMBL/GenBank/DDBJ whole genome shotgun (WGS) entry which is preliminary data.</text>
</comment>
<dbReference type="EMBL" id="MIZA01000001">
    <property type="protein sequence ID" value="OIR21279.1"/>
    <property type="molecule type" value="Genomic_DNA"/>
</dbReference>
<protein>
    <submittedName>
        <fullName evidence="1">Uncharacterized protein</fullName>
    </submittedName>
</protein>
<organism evidence="1 2">
    <name type="scientific">Marine Group III euryarchaeote CG-Epi1</name>
    <dbReference type="NCBI Taxonomy" id="1888995"/>
    <lineage>
        <taxon>Archaea</taxon>
        <taxon>Methanobacteriati</taxon>
        <taxon>Thermoplasmatota</taxon>
        <taxon>Thermoplasmata</taxon>
        <taxon>Candidatus Thermoprofundales</taxon>
    </lineage>
</organism>
<dbReference type="AlphaFoldDB" id="A0A1J5TJZ0"/>
<evidence type="ECO:0000313" key="1">
    <source>
        <dbReference type="EMBL" id="OIR21279.1"/>
    </source>
</evidence>
<proteinExistence type="predicted"/>
<evidence type="ECO:0000313" key="2">
    <source>
        <dbReference type="Proteomes" id="UP000183080"/>
    </source>
</evidence>
<reference evidence="1 2" key="1">
    <citation type="submission" date="2016-08" db="EMBL/GenBank/DDBJ databases">
        <title>New Insights into Marine Group III Euryarchaeota, from dark to light.</title>
        <authorList>
            <person name="Haro-Moreno J.M."/>
            <person name="Rodriguez-Valera F."/>
            <person name="Lopez-Garcia P."/>
            <person name="Moreira D."/>
            <person name="Martin-Cuadrado A.B."/>
        </authorList>
    </citation>
    <scope>NUCLEOTIDE SEQUENCE [LARGE SCALE GENOMIC DNA]</scope>
    <source>
        <strain evidence="1">CG-Epi1</strain>
    </source>
</reference>
<name>A0A1J5TJZ0_9ARCH</name>
<accession>A0A1J5TJZ0</accession>
<gene>
    <name evidence="1" type="ORF">BD935_00665</name>
</gene>
<sequence length="342" mass="37908">MIFFVPNSTANKELTGGMAPVHLNMKEASGISAETWGDISREAVKDNPPRSWTSTPGTADQLRTREWKDVGTWTSASGIEFDIGLSGPVKFNLWWRESDQGQNDDYDAQVQYRIRLNIDGVDSAYYTDEDSGMQHECAESKPCQWTGDTNDLNVSSAAKGTIFEIEIEYWAYSDIEVYYDNSSLDSGVMFDSTGIKFGNSQINGQEINFNFVQTWNADIEEAITGNFLTLTLAGVDLINSEQRKGYPKIEEGITYDFNGSDIKSTKITWYVDDEYAKLDQAVISFSLARVGSVTPQIQINVADILIEGSAAAEDEGILGLPGFEFAVVISALISTSYIRRKV</sequence>
<dbReference type="Proteomes" id="UP000183080">
    <property type="component" value="Unassembled WGS sequence"/>
</dbReference>